<evidence type="ECO:0000313" key="1">
    <source>
        <dbReference type="EMBL" id="GJT45629.1"/>
    </source>
</evidence>
<keyword evidence="2" id="KW-1185">Reference proteome</keyword>
<sequence>VYLVLERRGIDNMAMYHVTREVSGGEGLVLSMVLFELQGVKFGGLSLLVPQGYKVDCKLGPCGDIVITEYLVNISKRPAFWSLNEDILKITILITNTPYPSRKIRHIRACTHQIPQRKLDQYAVSSEDQYTVLEI</sequence>
<gene>
    <name evidence="1" type="ORF">Tco_0954344</name>
</gene>
<feature type="non-terminal residue" evidence="1">
    <location>
        <position position="1"/>
    </location>
</feature>
<accession>A0ABQ5E4D6</accession>
<comment type="caution">
    <text evidence="1">The sequence shown here is derived from an EMBL/GenBank/DDBJ whole genome shotgun (WGS) entry which is preliminary data.</text>
</comment>
<organism evidence="1 2">
    <name type="scientific">Tanacetum coccineum</name>
    <dbReference type="NCBI Taxonomy" id="301880"/>
    <lineage>
        <taxon>Eukaryota</taxon>
        <taxon>Viridiplantae</taxon>
        <taxon>Streptophyta</taxon>
        <taxon>Embryophyta</taxon>
        <taxon>Tracheophyta</taxon>
        <taxon>Spermatophyta</taxon>
        <taxon>Magnoliopsida</taxon>
        <taxon>eudicotyledons</taxon>
        <taxon>Gunneridae</taxon>
        <taxon>Pentapetalae</taxon>
        <taxon>asterids</taxon>
        <taxon>campanulids</taxon>
        <taxon>Asterales</taxon>
        <taxon>Asteraceae</taxon>
        <taxon>Asteroideae</taxon>
        <taxon>Anthemideae</taxon>
        <taxon>Anthemidinae</taxon>
        <taxon>Tanacetum</taxon>
    </lineage>
</organism>
<name>A0ABQ5E4D6_9ASTR</name>
<evidence type="ECO:0000313" key="2">
    <source>
        <dbReference type="Proteomes" id="UP001151760"/>
    </source>
</evidence>
<reference evidence="1" key="1">
    <citation type="journal article" date="2022" name="Int. J. Mol. Sci.">
        <title>Draft Genome of Tanacetum Coccineum: Genomic Comparison of Closely Related Tanacetum-Family Plants.</title>
        <authorList>
            <person name="Yamashiro T."/>
            <person name="Shiraishi A."/>
            <person name="Nakayama K."/>
            <person name="Satake H."/>
        </authorList>
    </citation>
    <scope>NUCLEOTIDE SEQUENCE</scope>
</reference>
<dbReference type="Proteomes" id="UP001151760">
    <property type="component" value="Unassembled WGS sequence"/>
</dbReference>
<proteinExistence type="predicted"/>
<protein>
    <submittedName>
        <fullName evidence="1">Uncharacterized protein</fullName>
    </submittedName>
</protein>
<dbReference type="EMBL" id="BQNB010015917">
    <property type="protein sequence ID" value="GJT45629.1"/>
    <property type="molecule type" value="Genomic_DNA"/>
</dbReference>
<reference evidence="1" key="2">
    <citation type="submission" date="2022-01" db="EMBL/GenBank/DDBJ databases">
        <authorList>
            <person name="Yamashiro T."/>
            <person name="Shiraishi A."/>
            <person name="Satake H."/>
            <person name="Nakayama K."/>
        </authorList>
    </citation>
    <scope>NUCLEOTIDE SEQUENCE</scope>
</reference>